<dbReference type="SMART" id="SM00060">
    <property type="entry name" value="FN3"/>
    <property type="match status" value="1"/>
</dbReference>
<dbReference type="AlphaFoldDB" id="A0A412WGG7"/>
<gene>
    <name evidence="4" type="ORF">DWW24_10125</name>
</gene>
<accession>A0A412WGG7</accession>
<feature type="compositionally biased region" description="Acidic residues" evidence="2">
    <location>
        <begin position="44"/>
        <end position="55"/>
    </location>
</feature>
<evidence type="ECO:0000313" key="5">
    <source>
        <dbReference type="Proteomes" id="UP000283426"/>
    </source>
</evidence>
<keyword evidence="3" id="KW-0732">Signal</keyword>
<dbReference type="RefSeq" id="WP_118108077.1">
    <property type="nucleotide sequence ID" value="NZ_JABWDG010000002.1"/>
</dbReference>
<dbReference type="SUPFAM" id="SSF49785">
    <property type="entry name" value="Galactose-binding domain-like"/>
    <property type="match status" value="1"/>
</dbReference>
<dbReference type="InterPro" id="IPR008979">
    <property type="entry name" value="Galactose-bd-like_sf"/>
</dbReference>
<dbReference type="Pfam" id="PF02018">
    <property type="entry name" value="CBM_4_9"/>
    <property type="match status" value="1"/>
</dbReference>
<name>A0A412WGG7_9BACT</name>
<feature type="region of interest" description="Disordered" evidence="2">
    <location>
        <begin position="38"/>
        <end position="58"/>
    </location>
</feature>
<evidence type="ECO:0000256" key="1">
    <source>
        <dbReference type="ARBA" id="ARBA00022801"/>
    </source>
</evidence>
<evidence type="ECO:0000256" key="3">
    <source>
        <dbReference type="SAM" id="SignalP"/>
    </source>
</evidence>
<dbReference type="InterPro" id="IPR003305">
    <property type="entry name" value="CenC_carb-bd"/>
</dbReference>
<sequence length="387" mass="43908">MIHRIYFILLLLSLSFTAKAQLGKELILNGGFEEYAKVTPPPSGEDDEEDEEEEPPGYFDPYQKPLYWYFNSSLFYTRTKDAHSGVFAVKVYPNGGSFFSRDENFNPYHIAIEAGGEYRLTYWYKGNVKNPNITVTVDWYKGTTSIKKETRDKEKATDFSDQWQQKTFTFKAPAGVDKAGVGLYIENDYMSAESGGCILIDDISFVQTKEGKPSAALEAPSNVVVRPQQREMELSWNAIAEENVSYQIIMNGEKVATTEGTSYIVERLEPGKSYQFSVCSVKGSDISAPSAPLTQQTQRMNMGIDEEDRVPYLYTVREVGTCPRTLRLFYHDLADPDAKIIYRVDGMPVTPVNGSIIFTGKGQHILQIEITETPERKWDIEYKLYVD</sequence>
<dbReference type="PROSITE" id="PS50853">
    <property type="entry name" value="FN3"/>
    <property type="match status" value="1"/>
</dbReference>
<dbReference type="Pfam" id="PF00041">
    <property type="entry name" value="fn3"/>
    <property type="match status" value="1"/>
</dbReference>
<feature type="chain" id="PRO_5043635592" evidence="3">
    <location>
        <begin position="21"/>
        <end position="387"/>
    </location>
</feature>
<dbReference type="SUPFAM" id="SSF49265">
    <property type="entry name" value="Fibronectin type III"/>
    <property type="match status" value="1"/>
</dbReference>
<dbReference type="InterPro" id="IPR013783">
    <property type="entry name" value="Ig-like_fold"/>
</dbReference>
<dbReference type="Proteomes" id="UP000283426">
    <property type="component" value="Unassembled WGS sequence"/>
</dbReference>
<dbReference type="Gene3D" id="2.60.40.10">
    <property type="entry name" value="Immunoglobulins"/>
    <property type="match status" value="1"/>
</dbReference>
<dbReference type="Gene3D" id="2.60.120.260">
    <property type="entry name" value="Galactose-binding domain-like"/>
    <property type="match status" value="1"/>
</dbReference>
<proteinExistence type="predicted"/>
<organism evidence="4 5">
    <name type="scientific">Odoribacter splanchnicus</name>
    <dbReference type="NCBI Taxonomy" id="28118"/>
    <lineage>
        <taxon>Bacteria</taxon>
        <taxon>Pseudomonadati</taxon>
        <taxon>Bacteroidota</taxon>
        <taxon>Bacteroidia</taxon>
        <taxon>Bacteroidales</taxon>
        <taxon>Odoribacteraceae</taxon>
        <taxon>Odoribacter</taxon>
    </lineage>
</organism>
<dbReference type="GO" id="GO:0016798">
    <property type="term" value="F:hydrolase activity, acting on glycosyl bonds"/>
    <property type="evidence" value="ECO:0007669"/>
    <property type="project" value="InterPro"/>
</dbReference>
<reference evidence="4 5" key="1">
    <citation type="submission" date="2018-08" db="EMBL/GenBank/DDBJ databases">
        <title>A genome reference for cultivated species of the human gut microbiota.</title>
        <authorList>
            <person name="Zou Y."/>
            <person name="Xue W."/>
            <person name="Luo G."/>
        </authorList>
    </citation>
    <scope>NUCLEOTIDE SEQUENCE [LARGE SCALE GENOMIC DNA]</scope>
    <source>
        <strain evidence="4 5">AF14-6AC</strain>
    </source>
</reference>
<dbReference type="InterPro" id="IPR036116">
    <property type="entry name" value="FN3_sf"/>
</dbReference>
<dbReference type="EMBL" id="QRYW01000019">
    <property type="protein sequence ID" value="RGV26333.1"/>
    <property type="molecule type" value="Genomic_DNA"/>
</dbReference>
<dbReference type="InterPro" id="IPR003961">
    <property type="entry name" value="FN3_dom"/>
</dbReference>
<evidence type="ECO:0000313" key="4">
    <source>
        <dbReference type="EMBL" id="RGV26333.1"/>
    </source>
</evidence>
<evidence type="ECO:0000256" key="2">
    <source>
        <dbReference type="SAM" id="MobiDB-lite"/>
    </source>
</evidence>
<feature type="signal peptide" evidence="3">
    <location>
        <begin position="1"/>
        <end position="20"/>
    </location>
</feature>
<keyword evidence="1" id="KW-0378">Hydrolase</keyword>
<protein>
    <submittedName>
        <fullName evidence="4">Fibronectin type III domain-containing protein</fullName>
    </submittedName>
</protein>
<dbReference type="CDD" id="cd00063">
    <property type="entry name" value="FN3"/>
    <property type="match status" value="1"/>
</dbReference>
<comment type="caution">
    <text evidence="4">The sequence shown here is derived from an EMBL/GenBank/DDBJ whole genome shotgun (WGS) entry which is preliminary data.</text>
</comment>